<keyword evidence="2" id="KW-1185">Reference proteome</keyword>
<dbReference type="GO" id="GO:0004019">
    <property type="term" value="F:adenylosuccinate synthase activity"/>
    <property type="evidence" value="ECO:0007669"/>
    <property type="project" value="InterPro"/>
</dbReference>
<dbReference type="SUPFAM" id="SSF52540">
    <property type="entry name" value="P-loop containing nucleoside triphosphate hydrolases"/>
    <property type="match status" value="1"/>
</dbReference>
<evidence type="ECO:0000313" key="2">
    <source>
        <dbReference type="Proteomes" id="UP000028523"/>
    </source>
</evidence>
<accession>A0A084U3S8</accession>
<dbReference type="AlphaFoldDB" id="A0A084U3S8"/>
<sequence>MECYMSKKIVYKLNNDNLKEFDVLNDVDTETLFLIKDFTKIPELEVIRLLKKNRKIIISDDAILDVDKLLWIKNQLNNEPHYFNNLLISKEAFIKSWFHHEYYDLLKELEIFSNMKSDDIVRSDMNLDIGIKVKYFENSDYLLKILDNSLYLKKIVIERFNEFNFNLSEEFDKLIHFYHEIKFNLITSISIFIEQNYNDKNLVCNILDNKINEKLLNICSSNVGVISCLDRSDKTIARMSEYEKSHIFETKISENIGWIDIVKIKALVKQLNIKTIKLDEIFKYDLLEEIKVCTEYGFNMQRTKSMQTISECDSVVPLYTRFRGWRQQSCNLENPEDVPFEMLYFISELKKLIDVDEIIVTLNYLEIKL</sequence>
<organism evidence="1 2">
    <name type="scientific">Malacoplasma iowae DK-CPA</name>
    <dbReference type="NCBI Taxonomy" id="1394179"/>
    <lineage>
        <taxon>Bacteria</taxon>
        <taxon>Bacillati</taxon>
        <taxon>Mycoplasmatota</taxon>
        <taxon>Mycoplasmoidales</taxon>
        <taxon>Mycoplasmoidaceae</taxon>
        <taxon>Malacoplasma</taxon>
    </lineage>
</organism>
<dbReference type="GO" id="GO:0000166">
    <property type="term" value="F:nucleotide binding"/>
    <property type="evidence" value="ECO:0007669"/>
    <property type="project" value="InterPro"/>
</dbReference>
<comment type="caution">
    <text evidence="1">The sequence shown here is derived from an EMBL/GenBank/DDBJ whole genome shotgun (WGS) entry which is preliminary data.</text>
</comment>
<dbReference type="InterPro" id="IPR027417">
    <property type="entry name" value="P-loop_NTPase"/>
</dbReference>
<protein>
    <submittedName>
        <fullName evidence="1">Adenylosuccinate synthase-related protein</fullName>
    </submittedName>
</protein>
<gene>
    <name evidence="1" type="ORF">P271_462</name>
</gene>
<dbReference type="InterPro" id="IPR001114">
    <property type="entry name" value="Adenylosuccinate_synthetase"/>
</dbReference>
<name>A0A084U3S8_MALIO</name>
<dbReference type="Gene3D" id="3.90.170.10">
    <property type="entry name" value="Adenylosuccinate Synthetase, subunit A, domain 3"/>
    <property type="match status" value="1"/>
</dbReference>
<dbReference type="InterPro" id="IPR042111">
    <property type="entry name" value="Adenylosuccinate_synth_dom3"/>
</dbReference>
<dbReference type="GO" id="GO:0006164">
    <property type="term" value="P:purine nucleotide biosynthetic process"/>
    <property type="evidence" value="ECO:0007669"/>
    <property type="project" value="InterPro"/>
</dbReference>
<reference evidence="1 2" key="1">
    <citation type="journal article" date="2014" name="PLoS ONE">
        <title>Reduction of Hydrogen Peroxide Accumulation and Toxicity by a Catalase from Mycoplasma iowae.</title>
        <authorList>
            <person name="Pritchard R.E."/>
            <person name="Prassinos A.J."/>
            <person name="Osborne J.D."/>
            <person name="Raviv Z."/>
            <person name="Balish M.F."/>
        </authorList>
    </citation>
    <scope>NUCLEOTIDE SEQUENCE [LARGE SCALE GENOMIC DNA]</scope>
    <source>
        <strain evidence="1 2">DK-CPA</strain>
    </source>
</reference>
<proteinExistence type="predicted"/>
<evidence type="ECO:0000313" key="1">
    <source>
        <dbReference type="EMBL" id="KFB07614.1"/>
    </source>
</evidence>
<dbReference type="Proteomes" id="UP000028523">
    <property type="component" value="Unassembled WGS sequence"/>
</dbReference>
<dbReference type="Pfam" id="PF00709">
    <property type="entry name" value="Adenylsucc_synt"/>
    <property type="match status" value="1"/>
</dbReference>
<dbReference type="EMBL" id="AWQU01000075">
    <property type="protein sequence ID" value="KFB07614.1"/>
    <property type="molecule type" value="Genomic_DNA"/>
</dbReference>